<sequence>MSQMKIFELSIVNTMDITTIKECKGMKKGIHFKKQVHHLKFYRNDRNITAVMTDKTGMIKGVGIAKCNPKDTFDIKKGLPLAELRAREDFYKSTAERFLREEF</sequence>
<comment type="caution">
    <text evidence="1">The sequence shown here is derived from an EMBL/GenBank/DDBJ whole genome shotgun (WGS) entry which is preliminary data.</text>
</comment>
<reference evidence="1 2" key="1">
    <citation type="submission" date="2014-06" db="EMBL/GenBank/DDBJ databases">
        <title>Genome characterization of distinct group I Clostridium botulinum lineages.</title>
        <authorList>
            <person name="Giordani F."/>
            <person name="Anselmo A."/>
            <person name="Fillo S."/>
            <person name="Palozzi A.M."/>
            <person name="Fortunato A."/>
            <person name="Gentile B."/>
            <person name="Ciammaruconi A."/>
            <person name="Anniballi F."/>
            <person name="De Medici D."/>
            <person name="Lista F."/>
        </authorList>
    </citation>
    <scope>NUCLEOTIDE SEQUENCE [LARGE SCALE GENOMIC DNA]</scope>
    <source>
        <strain evidence="1 2">B2 450</strain>
    </source>
</reference>
<dbReference type="OrthoDB" id="10020754at2"/>
<gene>
    <name evidence="1" type="ORF">N495_16350</name>
</gene>
<dbReference type="RefSeq" id="WP_043032526.1">
    <property type="nucleotide sequence ID" value="NZ_JXSU01000008.1"/>
</dbReference>
<protein>
    <submittedName>
        <fullName evidence="1">Uncharacterized protein</fullName>
    </submittedName>
</protein>
<name>A0A0D1BPD5_CLOBO</name>
<dbReference type="EMBL" id="JXSU01000008">
    <property type="protein sequence ID" value="KIS22055.1"/>
    <property type="molecule type" value="Genomic_DNA"/>
</dbReference>
<proteinExistence type="predicted"/>
<dbReference type="HOGENOM" id="CLU_2258793_0_0_9"/>
<accession>A0A0D1BPD5</accession>
<dbReference type="PATRIC" id="fig|1379739.3.peg.3668"/>
<dbReference type="Proteomes" id="UP000032250">
    <property type="component" value="Unassembled WGS sequence"/>
</dbReference>
<evidence type="ECO:0000313" key="2">
    <source>
        <dbReference type="Proteomes" id="UP000032250"/>
    </source>
</evidence>
<organism evidence="1 2">
    <name type="scientific">Clostridium botulinum B2 450</name>
    <dbReference type="NCBI Taxonomy" id="1379739"/>
    <lineage>
        <taxon>Bacteria</taxon>
        <taxon>Bacillati</taxon>
        <taxon>Bacillota</taxon>
        <taxon>Clostridia</taxon>
        <taxon>Eubacteriales</taxon>
        <taxon>Clostridiaceae</taxon>
        <taxon>Clostridium</taxon>
    </lineage>
</organism>
<evidence type="ECO:0000313" key="1">
    <source>
        <dbReference type="EMBL" id="KIS22055.1"/>
    </source>
</evidence>
<dbReference type="AlphaFoldDB" id="A0A0D1BPD5"/>